<keyword evidence="9" id="KW-1185">Reference proteome</keyword>
<evidence type="ECO:0000256" key="4">
    <source>
        <dbReference type="RuleBase" id="RU003357"/>
    </source>
</evidence>
<dbReference type="RefSeq" id="WP_094984747.1">
    <property type="nucleotide sequence ID" value="NZ_NHNI01000001.1"/>
</dbReference>
<dbReference type="InterPro" id="IPR000531">
    <property type="entry name" value="Beta-barrel_TonB"/>
</dbReference>
<dbReference type="PANTHER" id="PTHR40980:SF3">
    <property type="entry name" value="TONB-DEPENDENT RECEPTOR-LIKE BETA-BARREL DOMAIN-CONTAINING PROTEIN"/>
    <property type="match status" value="1"/>
</dbReference>
<evidence type="ECO:0000313" key="8">
    <source>
        <dbReference type="EMBL" id="OZY87306.1"/>
    </source>
</evidence>
<comment type="caution">
    <text evidence="8">The sequence shown here is derived from an EMBL/GenBank/DDBJ whole genome shotgun (WGS) entry which is preliminary data.</text>
</comment>
<dbReference type="Pfam" id="PF00593">
    <property type="entry name" value="TonB_dep_Rec_b-barrel"/>
    <property type="match status" value="1"/>
</dbReference>
<dbReference type="InterPro" id="IPR036942">
    <property type="entry name" value="Beta-barrel_TonB_sf"/>
</dbReference>
<gene>
    <name evidence="8" type="ORF">CBP51_10100</name>
</gene>
<dbReference type="InterPro" id="IPR012910">
    <property type="entry name" value="Plug_dom"/>
</dbReference>
<keyword evidence="8" id="KW-0675">Receptor</keyword>
<accession>A0A266QCE0</accession>
<feature type="domain" description="TonB-dependent receptor-like beta-barrel" evidence="6">
    <location>
        <begin position="435"/>
        <end position="972"/>
    </location>
</feature>
<dbReference type="Gene3D" id="2.40.170.20">
    <property type="entry name" value="TonB-dependent receptor, beta-barrel domain"/>
    <property type="match status" value="1"/>
</dbReference>
<dbReference type="InterPro" id="IPR010104">
    <property type="entry name" value="TonB_rcpt_bac"/>
</dbReference>
<evidence type="ECO:0000256" key="2">
    <source>
        <dbReference type="ARBA" id="ARBA00023136"/>
    </source>
</evidence>
<keyword evidence="5" id="KW-0732">Signal</keyword>
<feature type="chain" id="PRO_5012470130" evidence="5">
    <location>
        <begin position="31"/>
        <end position="1005"/>
    </location>
</feature>
<dbReference type="GO" id="GO:0009279">
    <property type="term" value="C:cell outer membrane"/>
    <property type="evidence" value="ECO:0007669"/>
    <property type="project" value="UniProtKB-SubCell"/>
</dbReference>
<dbReference type="Proteomes" id="UP000216101">
    <property type="component" value="Unassembled WGS sequence"/>
</dbReference>
<comment type="subcellular location">
    <subcellularLocation>
        <location evidence="1 4">Cell outer membrane</location>
    </subcellularLocation>
</comment>
<sequence>MNKTARFNKKLIASAIASTMLSGLGGYAVAQDDNLEEVMVTGIRASLEASADTKRNSAGVVDAINSEDMGKFPDTNLAESLQRITGVSISRVNGEGSEVTVRGFGGDNNMITLNGRMMPAANAYGGGSGSGGTRGGATRAFDFANLASESVSAVEVYKTSKANIATGGIGATVNIKTARPLDNGGFKASIGGKAVMDSTNRTGDDVTPELSGIVSWADDSDMFGVSLTASQQKRDFGNSNATVNDWNIGRWGTNNLYSFTDDAEIINAPDEGQLYARPNDIRYAFSDSQRERTNAQLTLQFRPQENLTTTVDYTYAENNISEHRGEATIWFANGNSVDRLEFDNSPVASPIIISEKLSGKDHGFEQQYREQTNTLESTGLNVEWQVNDRFSLALDAHDSSMESLPTGPGKSGEIAFSMGAPVLASQVVNYSGDLPTYQIVVDDSVRGNNNGVLDKGDIGSQVARIFYAAQKTDITQVKIDGGFEFEDGRFEFGVESRSMETTQQASDRYMGLGDWGIASPGEIPADLIQDFNLAGEYDDYNTSASSQIGFKGDAIALTQWGVDKYGTSANGYALAYNPDFSQNNIVKEDTDAFYFQVAVKGELAGMETNYLTGFRYETTDVYSSSDSLLPRYLLWQDNNDFQTVRESTVTVLSGKTSYDHLLPSVDFDIALREDLKGRVSYSKTIARAGYGDLQASVSNYGTIGSTYLGSRPTANEGNPQLVPLESNNFDVSLEWYYDDSSYASVGLFEKRVANFVGTEQVDKNHFGVLDQTNGPRAQAAAEALIARDIPVDDTSLFVMMAVLDNPTAFPGGANDYVNSSQFQIDVATAYDLIPVAGDPEMVFRTSTPVNNKEAKIYGAEFAVQHFFGDTGFGVQANYTLVRGDIGFSDVTDPSVSQFALTGLSDTANIVAIYENDAFQARLAYNWRDKYLSATNRGNSKNPLYVEAYSQIDLNVSYNVNEQLTVFFEGLNLTEENIRQYGRSESQLWYLEDLGARYQIGARYNF</sequence>
<name>A0A266QCE0_9GAMM</name>
<evidence type="ECO:0000259" key="6">
    <source>
        <dbReference type="Pfam" id="PF00593"/>
    </source>
</evidence>
<keyword evidence="3" id="KW-0998">Cell outer membrane</keyword>
<evidence type="ECO:0000259" key="7">
    <source>
        <dbReference type="Pfam" id="PF07715"/>
    </source>
</evidence>
<dbReference type="NCBIfam" id="TIGR01782">
    <property type="entry name" value="TonB-Xanth-Caul"/>
    <property type="match status" value="1"/>
</dbReference>
<proteinExistence type="inferred from homology"/>
<dbReference type="AlphaFoldDB" id="A0A266QCE0"/>
<reference evidence="9" key="1">
    <citation type="submission" date="2017-05" db="EMBL/GenBank/DDBJ databases">
        <authorList>
            <person name="Barney B.M."/>
        </authorList>
    </citation>
    <scope>NUCLEOTIDE SEQUENCE [LARGE SCALE GENOMIC DNA]</scope>
    <source>
        <strain evidence="9">PSBB022</strain>
    </source>
</reference>
<evidence type="ECO:0000256" key="5">
    <source>
        <dbReference type="SAM" id="SignalP"/>
    </source>
</evidence>
<dbReference type="InterPro" id="IPR037066">
    <property type="entry name" value="Plug_dom_sf"/>
</dbReference>
<feature type="domain" description="TonB-dependent receptor plug" evidence="7">
    <location>
        <begin position="54"/>
        <end position="171"/>
    </location>
</feature>
<feature type="signal peptide" evidence="5">
    <location>
        <begin position="1"/>
        <end position="30"/>
    </location>
</feature>
<keyword evidence="4" id="KW-0798">TonB box</keyword>
<organism evidence="8 9">
    <name type="scientific">Cellvibrio mixtus</name>
    <dbReference type="NCBI Taxonomy" id="39650"/>
    <lineage>
        <taxon>Bacteria</taxon>
        <taxon>Pseudomonadati</taxon>
        <taxon>Pseudomonadota</taxon>
        <taxon>Gammaproteobacteria</taxon>
        <taxon>Cellvibrionales</taxon>
        <taxon>Cellvibrionaceae</taxon>
        <taxon>Cellvibrio</taxon>
    </lineage>
</organism>
<evidence type="ECO:0000313" key="9">
    <source>
        <dbReference type="Proteomes" id="UP000216101"/>
    </source>
</evidence>
<dbReference type="Pfam" id="PF07715">
    <property type="entry name" value="Plug"/>
    <property type="match status" value="1"/>
</dbReference>
<keyword evidence="2 4" id="KW-0472">Membrane</keyword>
<dbReference type="Gene3D" id="2.170.130.10">
    <property type="entry name" value="TonB-dependent receptor, plug domain"/>
    <property type="match status" value="1"/>
</dbReference>
<evidence type="ECO:0000256" key="1">
    <source>
        <dbReference type="ARBA" id="ARBA00004442"/>
    </source>
</evidence>
<evidence type="ECO:0000256" key="3">
    <source>
        <dbReference type="ARBA" id="ARBA00023237"/>
    </source>
</evidence>
<dbReference type="PANTHER" id="PTHR40980">
    <property type="entry name" value="PLUG DOMAIN-CONTAINING PROTEIN"/>
    <property type="match status" value="1"/>
</dbReference>
<dbReference type="EMBL" id="NHNI01000001">
    <property type="protein sequence ID" value="OZY87306.1"/>
    <property type="molecule type" value="Genomic_DNA"/>
</dbReference>
<comment type="similarity">
    <text evidence="4">Belongs to the TonB-dependent receptor family.</text>
</comment>
<protein>
    <submittedName>
        <fullName evidence="8">TonB-dependent receptor</fullName>
    </submittedName>
</protein>
<dbReference type="SUPFAM" id="SSF56935">
    <property type="entry name" value="Porins"/>
    <property type="match status" value="1"/>
</dbReference>